<keyword evidence="3" id="KW-1185">Reference proteome</keyword>
<feature type="transmembrane region" description="Helical" evidence="1">
    <location>
        <begin position="68"/>
        <end position="93"/>
    </location>
</feature>
<proteinExistence type="predicted"/>
<sequence length="182" mass="19093">MDAIRSPPIETLAIACKRYGPGRMPGAGRRDIGAGYAGSAAALAIAIGFALSMAVLPTLGLSSDFAHPFWGLAALVSLPIVVPVAFVASVFVWRALPSDVPYFGVVAGFLATVVTYLASLAIVFLIRLLWFWWTGAESVLVDVGGFVALIGLFATVLTVWLTIPVGCVSGAIYEYARRISSA</sequence>
<dbReference type="AlphaFoldDB" id="A0A3N6M439"/>
<dbReference type="OrthoDB" id="204732at2157"/>
<feature type="transmembrane region" description="Helical" evidence="1">
    <location>
        <begin position="145"/>
        <end position="173"/>
    </location>
</feature>
<name>A0A3N6M439_9EURY</name>
<dbReference type="Proteomes" id="UP000273828">
    <property type="component" value="Unassembled WGS sequence"/>
</dbReference>
<keyword evidence="1" id="KW-0472">Membrane</keyword>
<evidence type="ECO:0000313" key="2">
    <source>
        <dbReference type="EMBL" id="RQG89991.1"/>
    </source>
</evidence>
<keyword evidence="1" id="KW-1133">Transmembrane helix</keyword>
<accession>A0A3N6M439</accession>
<dbReference type="RefSeq" id="WP_124178080.1">
    <property type="nucleotide sequence ID" value="NZ_REFY01000003.1"/>
</dbReference>
<keyword evidence="1" id="KW-0812">Transmembrane</keyword>
<organism evidence="2 3">
    <name type="scientific">Natrarchaeobius halalkaliphilus</name>
    <dbReference type="NCBI Taxonomy" id="1679091"/>
    <lineage>
        <taxon>Archaea</taxon>
        <taxon>Methanobacteriati</taxon>
        <taxon>Methanobacteriota</taxon>
        <taxon>Stenosarchaea group</taxon>
        <taxon>Halobacteria</taxon>
        <taxon>Halobacteriales</taxon>
        <taxon>Natrialbaceae</taxon>
        <taxon>Natrarchaeobius</taxon>
    </lineage>
</organism>
<dbReference type="EMBL" id="REFY01000003">
    <property type="protein sequence ID" value="RQG89991.1"/>
    <property type="molecule type" value="Genomic_DNA"/>
</dbReference>
<feature type="transmembrane region" description="Helical" evidence="1">
    <location>
        <begin position="33"/>
        <end position="56"/>
    </location>
</feature>
<comment type="caution">
    <text evidence="2">The sequence shown here is derived from an EMBL/GenBank/DDBJ whole genome shotgun (WGS) entry which is preliminary data.</text>
</comment>
<protein>
    <submittedName>
        <fullName evidence="2">Uncharacterized protein</fullName>
    </submittedName>
</protein>
<reference evidence="2 3" key="1">
    <citation type="submission" date="2018-10" db="EMBL/GenBank/DDBJ databases">
        <title>Natrarchaeobius chitinivorans gen. nov., sp. nov., and Natrarchaeobius haloalkaliphilus sp. nov., alkaliphilic, chitin-utilizing haloarchaea from hypersaline alkaline lakes.</title>
        <authorList>
            <person name="Sorokin D.Y."/>
            <person name="Elcheninov A.G."/>
            <person name="Kostrikina N.A."/>
            <person name="Bale N.J."/>
            <person name="Sinninghe Damste J.S."/>
            <person name="Khijniak T.V."/>
            <person name="Kublanov I.V."/>
            <person name="Toshchakov S.V."/>
        </authorList>
    </citation>
    <scope>NUCLEOTIDE SEQUENCE [LARGE SCALE GENOMIC DNA]</scope>
    <source>
        <strain evidence="2 3">AArcht-Sl</strain>
    </source>
</reference>
<gene>
    <name evidence="2" type="ORF">EA462_08265</name>
</gene>
<feature type="transmembrane region" description="Helical" evidence="1">
    <location>
        <begin position="100"/>
        <end position="133"/>
    </location>
</feature>
<evidence type="ECO:0000313" key="3">
    <source>
        <dbReference type="Proteomes" id="UP000273828"/>
    </source>
</evidence>
<evidence type="ECO:0000256" key="1">
    <source>
        <dbReference type="SAM" id="Phobius"/>
    </source>
</evidence>